<gene>
    <name evidence="2" type="ORF">D7J84_29035</name>
</gene>
<evidence type="ECO:0000313" key="2">
    <source>
        <dbReference type="EMBL" id="AYF85069.1"/>
    </source>
</evidence>
<dbReference type="InterPro" id="IPR036365">
    <property type="entry name" value="PGBD-like_sf"/>
</dbReference>
<organism evidence="2 3">
    <name type="scientific">Bacillus thuringiensis</name>
    <dbReference type="NCBI Taxonomy" id="1428"/>
    <lineage>
        <taxon>Bacteria</taxon>
        <taxon>Bacillati</taxon>
        <taxon>Bacillota</taxon>
        <taxon>Bacilli</taxon>
        <taxon>Bacillales</taxon>
        <taxon>Bacillaceae</taxon>
        <taxon>Bacillus</taxon>
        <taxon>Bacillus cereus group</taxon>
    </lineage>
</organism>
<evidence type="ECO:0000259" key="1">
    <source>
        <dbReference type="Pfam" id="PF01471"/>
    </source>
</evidence>
<proteinExistence type="predicted"/>
<evidence type="ECO:0000313" key="3">
    <source>
        <dbReference type="Proteomes" id="UP000269847"/>
    </source>
</evidence>
<sequence length="68" mass="7744">MGCRASKVLQRTGYYLGRIDGQFGPVTDRAVRNYQGDHRLLVDGIVGPKTWCQLEQDGFMIQREEICP</sequence>
<keyword evidence="2" id="KW-0614">Plasmid</keyword>
<dbReference type="InterPro" id="IPR002477">
    <property type="entry name" value="Peptidoglycan-bd-like"/>
</dbReference>
<dbReference type="InterPro" id="IPR036366">
    <property type="entry name" value="PGBDSf"/>
</dbReference>
<dbReference type="Proteomes" id="UP000269847">
    <property type="component" value="Plasmid p.5"/>
</dbReference>
<dbReference type="SUPFAM" id="SSF47090">
    <property type="entry name" value="PGBD-like"/>
    <property type="match status" value="1"/>
</dbReference>
<dbReference type="Pfam" id="PF01471">
    <property type="entry name" value="PG_binding_1"/>
    <property type="match status" value="1"/>
</dbReference>
<dbReference type="EMBL" id="CP032611">
    <property type="protein sequence ID" value="AYF85069.1"/>
    <property type="molecule type" value="Genomic_DNA"/>
</dbReference>
<name>A0A9W3YKV6_BACTU</name>
<reference evidence="2 3" key="1">
    <citation type="submission" date="2018-09" db="EMBL/GenBank/DDBJ databases">
        <title>Complete genome of Bacillus thuringiensis strain QZL38.</title>
        <authorList>
            <person name="Song F."/>
        </authorList>
    </citation>
    <scope>NUCLEOTIDE SEQUENCE [LARGE SCALE GENOMIC DNA]</scope>
    <source>
        <strain evidence="2 3">QZL38</strain>
        <plasmid evidence="2 3">p.5</plasmid>
    </source>
</reference>
<geneLocation type="plasmid" evidence="2 3">
    <name>p.5</name>
</geneLocation>
<protein>
    <submittedName>
        <fullName evidence="2">Peptidoglycan-binding protein</fullName>
    </submittedName>
</protein>
<feature type="domain" description="Peptidoglycan binding-like" evidence="1">
    <location>
        <begin position="8"/>
        <end position="52"/>
    </location>
</feature>
<dbReference type="RefSeq" id="WP_129542641.1">
    <property type="nucleotide sequence ID" value="NZ_CP032611.1"/>
</dbReference>
<dbReference type="AlphaFoldDB" id="A0A9W3YKV6"/>
<dbReference type="Gene3D" id="1.10.101.10">
    <property type="entry name" value="PGBD-like superfamily/PGBD"/>
    <property type="match status" value="1"/>
</dbReference>
<accession>A0A9W3YKV6</accession>